<dbReference type="EMBL" id="KL662126">
    <property type="protein sequence ID" value="KFM26145.1"/>
    <property type="molecule type" value="Genomic_DNA"/>
</dbReference>
<keyword evidence="1" id="KW-1133">Transmembrane helix</keyword>
<evidence type="ECO:0000256" key="1">
    <source>
        <dbReference type="SAM" id="Phobius"/>
    </source>
</evidence>
<proteinExistence type="predicted"/>
<dbReference type="KEGG" id="apro:F751_6296"/>
<dbReference type="GeneID" id="23617687"/>
<reference evidence="2 3" key="1">
    <citation type="journal article" date="2014" name="BMC Genomics">
        <title>Oil accumulation mechanisms of the oleaginous microalga Chlorella protothecoides revealed through its genome, transcriptomes, and proteomes.</title>
        <authorList>
            <person name="Gao C."/>
            <person name="Wang Y."/>
            <person name="Shen Y."/>
            <person name="Yan D."/>
            <person name="He X."/>
            <person name="Dai J."/>
            <person name="Wu Q."/>
        </authorList>
    </citation>
    <scope>NUCLEOTIDE SEQUENCE [LARGE SCALE GENOMIC DNA]</scope>
    <source>
        <strain evidence="2 3">0710</strain>
    </source>
</reference>
<protein>
    <submittedName>
        <fullName evidence="2">Uncharacterized protein</fullName>
    </submittedName>
</protein>
<keyword evidence="1" id="KW-0472">Membrane</keyword>
<feature type="transmembrane region" description="Helical" evidence="1">
    <location>
        <begin position="52"/>
        <end position="71"/>
    </location>
</feature>
<feature type="transmembrane region" description="Helical" evidence="1">
    <location>
        <begin position="78"/>
        <end position="99"/>
    </location>
</feature>
<dbReference type="RefSeq" id="XP_011399041.1">
    <property type="nucleotide sequence ID" value="XM_011400739.1"/>
</dbReference>
<dbReference type="AlphaFoldDB" id="A0A087SK91"/>
<dbReference type="Proteomes" id="UP000028924">
    <property type="component" value="Unassembled WGS sequence"/>
</dbReference>
<keyword evidence="1" id="KW-0812">Transmembrane</keyword>
<gene>
    <name evidence="2" type="ORF">F751_6296</name>
</gene>
<evidence type="ECO:0000313" key="3">
    <source>
        <dbReference type="Proteomes" id="UP000028924"/>
    </source>
</evidence>
<feature type="transmembrane region" description="Helical" evidence="1">
    <location>
        <begin position="12"/>
        <end position="32"/>
    </location>
</feature>
<accession>A0A087SK91</accession>
<keyword evidence="3" id="KW-1185">Reference proteome</keyword>
<sequence>MGCCVSLNREVLRIVCGLVTLVGVSLLSMTGLEAHRAPGPLSDIGSLWFPGMLAGFAALITLHGLLGVLGASFDWPALLHMMTGLSLALIPVEAAWLAVSHTQLAWLERVARHDGSGALAALLDQLEAHPHAARVAGIALAALQLLGSCLGAAAASHAQARHRRHGVLHPPVSARHT</sequence>
<name>A0A087SK91_AUXPR</name>
<feature type="transmembrane region" description="Helical" evidence="1">
    <location>
        <begin position="132"/>
        <end position="155"/>
    </location>
</feature>
<evidence type="ECO:0000313" key="2">
    <source>
        <dbReference type="EMBL" id="KFM26145.1"/>
    </source>
</evidence>
<organism evidence="2 3">
    <name type="scientific">Auxenochlorella protothecoides</name>
    <name type="common">Green microalga</name>
    <name type="synonym">Chlorella protothecoides</name>
    <dbReference type="NCBI Taxonomy" id="3075"/>
    <lineage>
        <taxon>Eukaryota</taxon>
        <taxon>Viridiplantae</taxon>
        <taxon>Chlorophyta</taxon>
        <taxon>core chlorophytes</taxon>
        <taxon>Trebouxiophyceae</taxon>
        <taxon>Chlorellales</taxon>
        <taxon>Chlorellaceae</taxon>
        <taxon>Auxenochlorella</taxon>
    </lineage>
</organism>